<dbReference type="Proteomes" id="UP000308901">
    <property type="component" value="Unassembled WGS sequence"/>
</dbReference>
<accession>A0A5R8XZA9</accession>
<name>A0A5R8XZA9_9BACT</name>
<evidence type="ECO:0000256" key="1">
    <source>
        <dbReference type="SAM" id="SignalP"/>
    </source>
</evidence>
<evidence type="ECO:0000313" key="2">
    <source>
        <dbReference type="EMBL" id="TLP36998.1"/>
    </source>
</evidence>
<dbReference type="AlphaFoldDB" id="A0A5R8XZA9"/>
<dbReference type="OrthoDB" id="5348803at2"/>
<feature type="chain" id="PRO_5024324137" description="Flagella basal body P-ring formation protein FlgA" evidence="1">
    <location>
        <begin position="20"/>
        <end position="132"/>
    </location>
</feature>
<evidence type="ECO:0008006" key="4">
    <source>
        <dbReference type="Google" id="ProtNLM"/>
    </source>
</evidence>
<comment type="caution">
    <text evidence="2">The sequence shown here is derived from an EMBL/GenBank/DDBJ whole genome shotgun (WGS) entry which is preliminary data.</text>
</comment>
<gene>
    <name evidence="2" type="ORF">FDK22_12190</name>
</gene>
<feature type="signal peptide" evidence="1">
    <location>
        <begin position="1"/>
        <end position="19"/>
    </location>
</feature>
<dbReference type="RefSeq" id="WP_138153252.1">
    <property type="nucleotide sequence ID" value="NZ_CBDDKQ010000003.1"/>
</dbReference>
<evidence type="ECO:0000313" key="3">
    <source>
        <dbReference type="Proteomes" id="UP000308901"/>
    </source>
</evidence>
<dbReference type="EMBL" id="VANU01000005">
    <property type="protein sequence ID" value="TLP36998.1"/>
    <property type="molecule type" value="Genomic_DNA"/>
</dbReference>
<keyword evidence="1" id="KW-0732">Signal</keyword>
<protein>
    <recommendedName>
        <fullName evidence="4">Flagella basal body P-ring formation protein FlgA</fullName>
    </recommendedName>
</protein>
<sequence>MLRLKTLLVIAFFSINLCAIEVVKTTKDIDYHEIIDASMLIPANVSSVKKYCIPLEISNFKSNKLLAKRYLRKGTILCSKDVEEYTKKSVLFNFGAIEVERPGEVVYENDEYIKIKKIDGKIEKIYKDGRLQ</sequence>
<keyword evidence="3" id="KW-1185">Reference proteome</keyword>
<proteinExistence type="predicted"/>
<reference evidence="2 3" key="1">
    <citation type="submission" date="2019-05" db="EMBL/GenBank/DDBJ databases">
        <title>Arcobacter sp. nov., isolated from sea sediment.</title>
        <authorList>
            <person name="Kim W."/>
        </authorList>
    </citation>
    <scope>NUCLEOTIDE SEQUENCE [LARGE SCALE GENOMIC DNA]</scope>
    <source>
        <strain evidence="2 3">CAU 1517</strain>
    </source>
</reference>
<organism evidence="2 3">
    <name type="scientific">Arcobacter arenosus</name>
    <dbReference type="NCBI Taxonomy" id="2576037"/>
    <lineage>
        <taxon>Bacteria</taxon>
        <taxon>Pseudomonadati</taxon>
        <taxon>Campylobacterota</taxon>
        <taxon>Epsilonproteobacteria</taxon>
        <taxon>Campylobacterales</taxon>
        <taxon>Arcobacteraceae</taxon>
        <taxon>Arcobacter</taxon>
    </lineage>
</organism>